<gene>
    <name evidence="2" type="ORF">JKF63_07860</name>
</gene>
<evidence type="ECO:0000256" key="1">
    <source>
        <dbReference type="SAM" id="MobiDB-lite"/>
    </source>
</evidence>
<dbReference type="EMBL" id="JAFJZO010000008">
    <property type="protein sequence ID" value="KAG5510788.1"/>
    <property type="molecule type" value="Genomic_DNA"/>
</dbReference>
<dbReference type="RefSeq" id="XP_067759260.1">
    <property type="nucleotide sequence ID" value="XM_067903788.1"/>
</dbReference>
<accession>A0A836LJR3</accession>
<dbReference type="Proteomes" id="UP000674318">
    <property type="component" value="Unassembled WGS sequence"/>
</dbReference>
<dbReference type="KEGG" id="phet:94293865"/>
<sequence>MRAEKAATTTTQYTRSAILAWANDALETSYASFQEIPSHEVGLLLYGALQPSSLRADVSAGGLGDSTAVAATASNGDVPLLSEEELHTHHQRHQATCMRYLQLLQFPPIPGPATQTNSAVAAVISLATAATPSLSTSPGTQSGSTSAVAQQRNAEHVLAMIRALSAEEAHLLRSEASDTPTGGGSGNNNNNTANVVLVLGPSLTPATWLSGGAFVEELKLWRWIRLMAERHRSSTTAIRRVIRAYLQHEEGVAPPTPMPAKGVQASPANCDESRDALLATGSPVVTAEMDTDEAVLPEMKRMRPDIPPPFAAAEAAVLSAAPLTGSVSPVQALLSPMEEAKNVNGARTDDGSATGLSYTKPDNRLHTASTATITPYVAQAPQLQAMLCSAQVTLQNELTLRRSQPQPSPPQPPISASGSTSHRSSGSDIPGGAGAIPKVPLLTTLAMNPCEVQENSCRRHMVNTVLSQITDLQGDASVPLPVPEGLTCDVCPSIMAHAIQCNLAAIDNLEDIRARAIAACLKRDPVALLAALQSIV</sequence>
<dbReference type="OrthoDB" id="273825at2759"/>
<evidence type="ECO:0000313" key="2">
    <source>
        <dbReference type="EMBL" id="KAG5510788.1"/>
    </source>
</evidence>
<feature type="region of interest" description="Disordered" evidence="1">
    <location>
        <begin position="400"/>
        <end position="433"/>
    </location>
</feature>
<dbReference type="AlphaFoldDB" id="A0A836LJR3"/>
<reference evidence="2 3" key="1">
    <citation type="submission" date="2021-02" db="EMBL/GenBank/DDBJ databases">
        <title>Porcisia hertigi Genome sequencing and assembly.</title>
        <authorList>
            <person name="Almutairi H."/>
            <person name="Gatherer D."/>
        </authorList>
    </citation>
    <scope>NUCLEOTIDE SEQUENCE [LARGE SCALE GENOMIC DNA]</scope>
    <source>
        <strain evidence="2 3">C119</strain>
    </source>
</reference>
<name>A0A836LJR3_9TRYP</name>
<dbReference type="GeneID" id="94293865"/>
<keyword evidence="3" id="KW-1185">Reference proteome</keyword>
<protein>
    <submittedName>
        <fullName evidence="2">Uncharacterized protein</fullName>
    </submittedName>
</protein>
<feature type="compositionally biased region" description="Low complexity" evidence="1">
    <location>
        <begin position="415"/>
        <end position="427"/>
    </location>
</feature>
<proteinExistence type="predicted"/>
<evidence type="ECO:0000313" key="3">
    <source>
        <dbReference type="Proteomes" id="UP000674318"/>
    </source>
</evidence>
<organism evidence="2 3">
    <name type="scientific">Porcisia hertigi</name>
    <dbReference type="NCBI Taxonomy" id="2761500"/>
    <lineage>
        <taxon>Eukaryota</taxon>
        <taxon>Discoba</taxon>
        <taxon>Euglenozoa</taxon>
        <taxon>Kinetoplastea</taxon>
        <taxon>Metakinetoplastina</taxon>
        <taxon>Trypanosomatida</taxon>
        <taxon>Trypanosomatidae</taxon>
        <taxon>Leishmaniinae</taxon>
        <taxon>Porcisia</taxon>
    </lineage>
</organism>
<comment type="caution">
    <text evidence="2">The sequence shown here is derived from an EMBL/GenBank/DDBJ whole genome shotgun (WGS) entry which is preliminary data.</text>
</comment>